<organism evidence="1 2">
    <name type="scientific">Lipingzhangella rawalii</name>
    <dbReference type="NCBI Taxonomy" id="2055835"/>
    <lineage>
        <taxon>Bacteria</taxon>
        <taxon>Bacillati</taxon>
        <taxon>Actinomycetota</taxon>
        <taxon>Actinomycetes</taxon>
        <taxon>Streptosporangiales</taxon>
        <taxon>Nocardiopsidaceae</taxon>
        <taxon>Lipingzhangella</taxon>
    </lineage>
</organism>
<dbReference type="InterPro" id="IPR041492">
    <property type="entry name" value="HAD_2"/>
</dbReference>
<evidence type="ECO:0000313" key="1">
    <source>
        <dbReference type="EMBL" id="MDS1272559.1"/>
    </source>
</evidence>
<dbReference type="Proteomes" id="UP001250214">
    <property type="component" value="Unassembled WGS sequence"/>
</dbReference>
<dbReference type="Gene3D" id="3.40.50.1000">
    <property type="entry name" value="HAD superfamily/HAD-like"/>
    <property type="match status" value="1"/>
</dbReference>
<name>A0ABU2HCH5_9ACTN</name>
<reference evidence="2" key="1">
    <citation type="submission" date="2023-07" db="EMBL/GenBank/DDBJ databases">
        <title>Novel species in the genus Lipingzhangella isolated from Sambhar Salt Lake.</title>
        <authorList>
            <person name="Jiya N."/>
            <person name="Kajale S."/>
            <person name="Sharma A."/>
        </authorList>
    </citation>
    <scope>NUCLEOTIDE SEQUENCE [LARGE SCALE GENOMIC DNA]</scope>
    <source>
        <strain evidence="2">LS1_29</strain>
    </source>
</reference>
<proteinExistence type="predicted"/>
<comment type="caution">
    <text evidence="1">The sequence shown here is derived from an EMBL/GenBank/DDBJ whole genome shotgun (WGS) entry which is preliminary data.</text>
</comment>
<dbReference type="Gene3D" id="1.10.150.240">
    <property type="entry name" value="Putative phosphatase, domain 2"/>
    <property type="match status" value="1"/>
</dbReference>
<dbReference type="EMBL" id="JAVLVT010000014">
    <property type="protein sequence ID" value="MDS1272559.1"/>
    <property type="molecule type" value="Genomic_DNA"/>
</dbReference>
<evidence type="ECO:0000313" key="2">
    <source>
        <dbReference type="Proteomes" id="UP001250214"/>
    </source>
</evidence>
<dbReference type="InterPro" id="IPR023198">
    <property type="entry name" value="PGP-like_dom2"/>
</dbReference>
<dbReference type="InterPro" id="IPR023214">
    <property type="entry name" value="HAD_sf"/>
</dbReference>
<gene>
    <name evidence="1" type="ORF">RIF23_19915</name>
</gene>
<protein>
    <submittedName>
        <fullName evidence="1">Haloacid dehalogenase-like hydrolase</fullName>
    </submittedName>
</protein>
<keyword evidence="2" id="KW-1185">Reference proteome</keyword>
<dbReference type="Pfam" id="PF13419">
    <property type="entry name" value="HAD_2"/>
    <property type="match status" value="1"/>
</dbReference>
<dbReference type="InterPro" id="IPR036412">
    <property type="entry name" value="HAD-like_sf"/>
</dbReference>
<sequence>MWSIDRTLVDVAQVTRRAYAEAFEQVTGQPLVYLTATQGLSDSELFYEFLARNNLPVDPEDDQLPFFVEALEEAFANHRHELTTKGHEMPGARAALDAVARMPGTVQTVVTGTIRANALAQLSAFGMDNYLDLEIGGFGSDTYTIASLLQLTRMRAERERQNVFPEETTIHVTNSTRGVEAARIGRAVPVAVVSGSATRGQLQNAGAEHILDDIADTAAFTSIVQRIGGNRE</sequence>
<accession>A0ABU2HCH5</accession>
<dbReference type="SUPFAM" id="SSF56784">
    <property type="entry name" value="HAD-like"/>
    <property type="match status" value="1"/>
</dbReference>